<feature type="transmembrane region" description="Helical" evidence="7">
    <location>
        <begin position="101"/>
        <end position="126"/>
    </location>
</feature>
<evidence type="ECO:0000313" key="10">
    <source>
        <dbReference type="Proteomes" id="UP000427906"/>
    </source>
</evidence>
<feature type="transmembrane region" description="Helical" evidence="7">
    <location>
        <begin position="250"/>
        <end position="266"/>
    </location>
</feature>
<feature type="transmembrane region" description="Helical" evidence="7">
    <location>
        <begin position="222"/>
        <end position="244"/>
    </location>
</feature>
<keyword evidence="3" id="KW-0997">Cell inner membrane</keyword>
<evidence type="ECO:0000256" key="6">
    <source>
        <dbReference type="ARBA" id="ARBA00023136"/>
    </source>
</evidence>
<evidence type="ECO:0000259" key="8">
    <source>
        <dbReference type="Pfam" id="PF06808"/>
    </source>
</evidence>
<feature type="transmembrane region" description="Helical" evidence="7">
    <location>
        <begin position="147"/>
        <end position="169"/>
    </location>
</feature>
<keyword evidence="6 7" id="KW-0472">Membrane</keyword>
<organism evidence="9 10">
    <name type="scientific">Desulfosarcina alkanivorans</name>
    <dbReference type="NCBI Taxonomy" id="571177"/>
    <lineage>
        <taxon>Bacteria</taxon>
        <taxon>Pseudomonadati</taxon>
        <taxon>Thermodesulfobacteriota</taxon>
        <taxon>Desulfobacteria</taxon>
        <taxon>Desulfobacterales</taxon>
        <taxon>Desulfosarcinaceae</taxon>
        <taxon>Desulfosarcina</taxon>
    </lineage>
</organism>
<dbReference type="AlphaFoldDB" id="A0A5K7YNE8"/>
<feature type="transmembrane region" description="Helical" evidence="7">
    <location>
        <begin position="181"/>
        <end position="201"/>
    </location>
</feature>
<comment type="subcellular location">
    <subcellularLocation>
        <location evidence="1">Cell inner membrane</location>
        <topology evidence="1">Multi-pass membrane protein</topology>
    </subcellularLocation>
</comment>
<dbReference type="RefSeq" id="WP_155317893.1">
    <property type="nucleotide sequence ID" value="NZ_AP021874.1"/>
</dbReference>
<protein>
    <submittedName>
        <fullName evidence="9">C4-dicarboxylate ABC transporter permease</fullName>
    </submittedName>
</protein>
<dbReference type="Proteomes" id="UP000427906">
    <property type="component" value="Chromosome"/>
</dbReference>
<evidence type="ECO:0000256" key="2">
    <source>
        <dbReference type="ARBA" id="ARBA00022475"/>
    </source>
</evidence>
<dbReference type="GO" id="GO:0022857">
    <property type="term" value="F:transmembrane transporter activity"/>
    <property type="evidence" value="ECO:0007669"/>
    <property type="project" value="TreeGrafter"/>
</dbReference>
<dbReference type="OrthoDB" id="9785600at2"/>
<feature type="transmembrane region" description="Helical" evidence="7">
    <location>
        <begin position="287"/>
        <end position="310"/>
    </location>
</feature>
<feature type="transmembrane region" description="Helical" evidence="7">
    <location>
        <begin position="12"/>
        <end position="41"/>
    </location>
</feature>
<feature type="domain" description="TRAP C4-dicarboxylate transport system permease DctM subunit" evidence="8">
    <location>
        <begin position="13"/>
        <end position="425"/>
    </location>
</feature>
<keyword evidence="4 7" id="KW-0812">Transmembrane</keyword>
<dbReference type="PANTHER" id="PTHR33362">
    <property type="entry name" value="SIALIC ACID TRAP TRANSPORTER PERMEASE PROTEIN SIAT-RELATED"/>
    <property type="match status" value="1"/>
</dbReference>
<evidence type="ECO:0000313" key="9">
    <source>
        <dbReference type="EMBL" id="BBO69905.1"/>
    </source>
</evidence>
<keyword evidence="2" id="KW-1003">Cell membrane</keyword>
<accession>A0A5K7YNE8</accession>
<dbReference type="InterPro" id="IPR004681">
    <property type="entry name" value="TRAP_DctM"/>
</dbReference>
<dbReference type="KEGG" id="dalk:DSCA_38350"/>
<dbReference type="NCBIfam" id="TIGR00786">
    <property type="entry name" value="dctM"/>
    <property type="match status" value="1"/>
</dbReference>
<name>A0A5K7YNE8_9BACT</name>
<evidence type="ECO:0000256" key="1">
    <source>
        <dbReference type="ARBA" id="ARBA00004429"/>
    </source>
</evidence>
<evidence type="ECO:0000256" key="4">
    <source>
        <dbReference type="ARBA" id="ARBA00022692"/>
    </source>
</evidence>
<keyword evidence="5 7" id="KW-1133">Transmembrane helix</keyword>
<feature type="transmembrane region" description="Helical" evidence="7">
    <location>
        <begin position="408"/>
        <end position="429"/>
    </location>
</feature>
<dbReference type="Pfam" id="PF06808">
    <property type="entry name" value="DctM"/>
    <property type="match status" value="1"/>
</dbReference>
<proteinExistence type="predicted"/>
<keyword evidence="10" id="KW-1185">Reference proteome</keyword>
<evidence type="ECO:0000256" key="3">
    <source>
        <dbReference type="ARBA" id="ARBA00022519"/>
    </source>
</evidence>
<reference evidence="9 10" key="1">
    <citation type="submission" date="2019-11" db="EMBL/GenBank/DDBJ databases">
        <title>Comparative genomics of hydrocarbon-degrading Desulfosarcina strains.</title>
        <authorList>
            <person name="Watanabe M."/>
            <person name="Kojima H."/>
            <person name="Fukui M."/>
        </authorList>
    </citation>
    <scope>NUCLEOTIDE SEQUENCE [LARGE SCALE GENOMIC DNA]</scope>
    <source>
        <strain evidence="9 10">PL12</strain>
    </source>
</reference>
<sequence>MEAGMASMSLVVFGVLFLALGAGIWVGFSLFIVGFVGMTLFSGLPAGNNMASSVWATIEKWEYVALPMFILMGEILYRSGISERLFRALVPWLYRLPGGLLLMNIISCTLFAAVSGSSAATTATVGRITLAELQKLGYDRSIAQGSLAGAGTLGFLIPPSLIMIVYAILAEVSIGKMFMAGILPGVLLSGIYASYIIYRGIRNPEIAPRMQATYSWMERIRALKDLAPTLILILMVLGSIYAGVATPTEAAALGVLGATIFAFLNRQMNIQILFDCLVGAVKTNAMIMLIVVGAGFLSRVMGFLGIPAAITQAITGMDLSPYTLMVLLGLVYVVLGCLLDGFSIVVMTLPIALPMVVAAGFDPIWFGIYLILMVEVSQITPPVGFNLFVIQGLTGDPITRIARHALPFFFLMLLTTAIITLFPEIALYLPRLMTAK</sequence>
<dbReference type="PIRSF" id="PIRSF006066">
    <property type="entry name" value="HI0050"/>
    <property type="match status" value="1"/>
</dbReference>
<dbReference type="GO" id="GO:0005886">
    <property type="term" value="C:plasma membrane"/>
    <property type="evidence" value="ECO:0007669"/>
    <property type="project" value="UniProtKB-SubCell"/>
</dbReference>
<dbReference type="PANTHER" id="PTHR33362:SF5">
    <property type="entry name" value="C4-DICARBOXYLATE TRAP TRANSPORTER LARGE PERMEASE PROTEIN DCTM"/>
    <property type="match status" value="1"/>
</dbReference>
<gene>
    <name evidence="9" type="ORF">DSCA_38350</name>
</gene>
<feature type="transmembrane region" description="Helical" evidence="7">
    <location>
        <begin position="322"/>
        <end position="339"/>
    </location>
</feature>
<dbReference type="InterPro" id="IPR010656">
    <property type="entry name" value="DctM"/>
</dbReference>
<evidence type="ECO:0000256" key="7">
    <source>
        <dbReference type="SAM" id="Phobius"/>
    </source>
</evidence>
<evidence type="ECO:0000256" key="5">
    <source>
        <dbReference type="ARBA" id="ARBA00022989"/>
    </source>
</evidence>
<feature type="transmembrane region" description="Helical" evidence="7">
    <location>
        <begin position="351"/>
        <end position="372"/>
    </location>
</feature>
<dbReference type="EMBL" id="AP021874">
    <property type="protein sequence ID" value="BBO69905.1"/>
    <property type="molecule type" value="Genomic_DNA"/>
</dbReference>